<dbReference type="PANTHER" id="PTHR12475:SF4">
    <property type="entry name" value="PROTEIN THEM6"/>
    <property type="match status" value="1"/>
</dbReference>
<reference evidence="1 2" key="1">
    <citation type="submission" date="2018-10" db="EMBL/GenBank/DDBJ databases">
        <title>Genomic Encyclopedia of Type Strains, Phase IV (KMG-IV): sequencing the most valuable type-strain genomes for metagenomic binning, comparative biology and taxonomic classification.</title>
        <authorList>
            <person name="Goeker M."/>
        </authorList>
    </citation>
    <scope>NUCLEOTIDE SEQUENCE [LARGE SCALE GENOMIC DNA]</scope>
    <source>
        <strain evidence="1 2">DSM 12769</strain>
    </source>
</reference>
<dbReference type="Gene3D" id="3.10.129.10">
    <property type="entry name" value="Hotdog Thioesterase"/>
    <property type="match status" value="1"/>
</dbReference>
<dbReference type="AlphaFoldDB" id="A0A498BVB8"/>
<dbReference type="SUPFAM" id="SSF54637">
    <property type="entry name" value="Thioesterase/thiol ester dehydrase-isomerase"/>
    <property type="match status" value="1"/>
</dbReference>
<comment type="caution">
    <text evidence="1">The sequence shown here is derived from an EMBL/GenBank/DDBJ whole genome shotgun (WGS) entry which is preliminary data.</text>
</comment>
<gene>
    <name evidence="1" type="ORF">DFR31_2516</name>
</gene>
<sequence length="175" mass="20569">MNLYFRLLWLSLMARFRPRLGALDQSVVRMRVWPFDLDLNRHMNNGRFLTLMDLGRIDLMLRSGLGRVVVRERWMPVIASSMVRWRRSLLPFQRFELRSRMLWWDDKWFYVEQRFVRDGRTVAIGLVKGVIRRKGGHVAPAEVFARVLGHEPEAPPVPAAIADWQAFEGHLSGLD</sequence>
<name>A0A498BVB8_9GAMM</name>
<keyword evidence="2" id="KW-1185">Reference proteome</keyword>
<dbReference type="Proteomes" id="UP000275461">
    <property type="component" value="Unassembled WGS sequence"/>
</dbReference>
<organism evidence="1 2">
    <name type="scientific">Alkalispirillum mobile</name>
    <dbReference type="NCBI Taxonomy" id="85925"/>
    <lineage>
        <taxon>Bacteria</taxon>
        <taxon>Pseudomonadati</taxon>
        <taxon>Pseudomonadota</taxon>
        <taxon>Gammaproteobacteria</taxon>
        <taxon>Chromatiales</taxon>
        <taxon>Ectothiorhodospiraceae</taxon>
        <taxon>Alkalispirillum</taxon>
    </lineage>
</organism>
<dbReference type="CDD" id="cd00586">
    <property type="entry name" value="4HBT"/>
    <property type="match status" value="1"/>
</dbReference>
<protein>
    <submittedName>
        <fullName evidence="1">Acyl-CoA thioesterase FadM</fullName>
    </submittedName>
</protein>
<dbReference type="InterPro" id="IPR029069">
    <property type="entry name" value="HotDog_dom_sf"/>
</dbReference>
<proteinExistence type="predicted"/>
<dbReference type="Pfam" id="PF13279">
    <property type="entry name" value="4HBT_2"/>
    <property type="match status" value="1"/>
</dbReference>
<evidence type="ECO:0000313" key="2">
    <source>
        <dbReference type="Proteomes" id="UP000275461"/>
    </source>
</evidence>
<dbReference type="PANTHER" id="PTHR12475">
    <property type="match status" value="1"/>
</dbReference>
<dbReference type="EMBL" id="RCDA01000005">
    <property type="protein sequence ID" value="RLK46809.1"/>
    <property type="molecule type" value="Genomic_DNA"/>
</dbReference>
<dbReference type="RefSeq" id="WP_121443024.1">
    <property type="nucleotide sequence ID" value="NZ_RCDA01000005.1"/>
</dbReference>
<dbReference type="InterPro" id="IPR051490">
    <property type="entry name" value="THEM6_lcsJ_thioesterase"/>
</dbReference>
<evidence type="ECO:0000313" key="1">
    <source>
        <dbReference type="EMBL" id="RLK46809.1"/>
    </source>
</evidence>
<accession>A0A498BVB8</accession>
<dbReference type="OrthoDB" id="3727779at2"/>